<protein>
    <submittedName>
        <fullName evidence="1">Uncharacterized protein</fullName>
    </submittedName>
</protein>
<organism evidence="1 2">
    <name type="scientific">Manihot esculenta</name>
    <name type="common">Cassava</name>
    <name type="synonym">Jatropha manihot</name>
    <dbReference type="NCBI Taxonomy" id="3983"/>
    <lineage>
        <taxon>Eukaryota</taxon>
        <taxon>Viridiplantae</taxon>
        <taxon>Streptophyta</taxon>
        <taxon>Embryophyta</taxon>
        <taxon>Tracheophyta</taxon>
        <taxon>Spermatophyta</taxon>
        <taxon>Magnoliopsida</taxon>
        <taxon>eudicotyledons</taxon>
        <taxon>Gunneridae</taxon>
        <taxon>Pentapetalae</taxon>
        <taxon>rosids</taxon>
        <taxon>fabids</taxon>
        <taxon>Malpighiales</taxon>
        <taxon>Euphorbiaceae</taxon>
        <taxon>Crotonoideae</taxon>
        <taxon>Manihoteae</taxon>
        <taxon>Manihot</taxon>
    </lineage>
</organism>
<evidence type="ECO:0000313" key="1">
    <source>
        <dbReference type="EMBL" id="KAG8642264.1"/>
    </source>
</evidence>
<name>A0ACB7GQR7_MANES</name>
<comment type="caution">
    <text evidence="1">The sequence shown here is derived from an EMBL/GenBank/DDBJ whole genome shotgun (WGS) entry which is preliminary data.</text>
</comment>
<accession>A0ACB7GQR7</accession>
<reference evidence="2" key="1">
    <citation type="journal article" date="2016" name="Nat. Biotechnol.">
        <title>Sequencing wild and cultivated cassava and related species reveals extensive interspecific hybridization and genetic diversity.</title>
        <authorList>
            <person name="Bredeson J.V."/>
            <person name="Lyons J.B."/>
            <person name="Prochnik S.E."/>
            <person name="Wu G.A."/>
            <person name="Ha C.M."/>
            <person name="Edsinger-Gonzales E."/>
            <person name="Grimwood J."/>
            <person name="Schmutz J."/>
            <person name="Rabbi I.Y."/>
            <person name="Egesi C."/>
            <person name="Nauluvula P."/>
            <person name="Lebot V."/>
            <person name="Ndunguru J."/>
            <person name="Mkamilo G."/>
            <person name="Bart R.S."/>
            <person name="Setter T.L."/>
            <person name="Gleadow R.M."/>
            <person name="Kulakow P."/>
            <person name="Ferguson M.E."/>
            <person name="Rounsley S."/>
            <person name="Rokhsar D.S."/>
        </authorList>
    </citation>
    <scope>NUCLEOTIDE SEQUENCE [LARGE SCALE GENOMIC DNA]</scope>
    <source>
        <strain evidence="2">cv. AM560-2</strain>
    </source>
</reference>
<keyword evidence="2" id="KW-1185">Reference proteome</keyword>
<sequence length="547" mass="60277">MAFDIPYDQIRELQISLRKEAGLASYIPEDPQLPDLPSLQDAISELDPSPPYLRCKLCKGRLVRVNSVICVFCGRQQSKDPPPEPIKFSSTFAYRWFLQSLDLDGSELVAPSVETNESNRGQRTPKIEVPLSDFLDLEIRWPSEPEKFASSVSEKTPAQWLSTQSLAGVDLDNFFSEAKVDPVSASTEEQFELKKHEDATGSDAFGSQGNLSLFENVKPSEEVPIWSKKDEGGDSFSGWEADFQSAGSGTQQQELKSSDPFMGYSGTGAQQQEFQLFDPFAGSYSVDLSSQMDFVFGSGKDLVADKTKETIISASDDWFEGDLWRKSDTGVAVQEDLSEVPVNAKDHRTDGSRDNSSSMNIDWIQADQWQTTTSSNIAADNKTVNEDDDSFDAWNDFTSSTTAEVPSINSLKQDVSGTVLSAEQEPEDLFSGTIKSKDVDFGGFSQQDYFSGTFHNHNGSAEANIMGSGSSVSASMTGLNGRDGESREEVERMEKLSKENSKLKGDAAEMLMSQMHDLSFMLATDLSLPHKKDPQKIDPFSVLSDKD</sequence>
<dbReference type="EMBL" id="CM004398">
    <property type="protein sequence ID" value="KAG8642264.1"/>
    <property type="molecule type" value="Genomic_DNA"/>
</dbReference>
<proteinExistence type="predicted"/>
<gene>
    <name evidence="1" type="ORF">MANES_12G072400v8</name>
</gene>
<dbReference type="Proteomes" id="UP000091857">
    <property type="component" value="Chromosome 12"/>
</dbReference>
<evidence type="ECO:0000313" key="2">
    <source>
        <dbReference type="Proteomes" id="UP000091857"/>
    </source>
</evidence>